<name>A0AAV8SH84_9ROSI</name>
<dbReference type="InterPro" id="IPR006502">
    <property type="entry name" value="PDDEXK-like"/>
</dbReference>
<dbReference type="NCBIfam" id="TIGR01615">
    <property type="entry name" value="A_thal_3542"/>
    <property type="match status" value="1"/>
</dbReference>
<comment type="caution">
    <text evidence="1">The sequence shown here is derived from an EMBL/GenBank/DDBJ whole genome shotgun (WGS) entry which is preliminary data.</text>
</comment>
<proteinExistence type="predicted"/>
<keyword evidence="2" id="KW-1185">Reference proteome</keyword>
<evidence type="ECO:0008006" key="3">
    <source>
        <dbReference type="Google" id="ProtNLM"/>
    </source>
</evidence>
<dbReference type="PANTHER" id="PTHR31579:SF42">
    <property type="entry name" value="DUF506 FAMILY PROTEIN (DUF506)"/>
    <property type="match status" value="1"/>
</dbReference>
<protein>
    <recommendedName>
        <fullName evidence="3">DUF506 family protein</fullName>
    </recommendedName>
</protein>
<evidence type="ECO:0000313" key="2">
    <source>
        <dbReference type="Proteomes" id="UP001159364"/>
    </source>
</evidence>
<dbReference type="PANTHER" id="PTHR31579">
    <property type="entry name" value="OS03G0796600 PROTEIN"/>
    <property type="match status" value="1"/>
</dbReference>
<gene>
    <name evidence="1" type="ORF">K2173_025781</name>
</gene>
<reference evidence="1 2" key="1">
    <citation type="submission" date="2021-09" db="EMBL/GenBank/DDBJ databases">
        <title>Genomic insights and catalytic innovation underlie evolution of tropane alkaloids biosynthesis.</title>
        <authorList>
            <person name="Wang Y.-J."/>
            <person name="Tian T."/>
            <person name="Huang J.-P."/>
            <person name="Huang S.-X."/>
        </authorList>
    </citation>
    <scope>NUCLEOTIDE SEQUENCE [LARGE SCALE GENOMIC DNA]</scope>
    <source>
        <strain evidence="1">KIB-2018</strain>
        <tissue evidence="1">Leaf</tissue>
    </source>
</reference>
<dbReference type="Proteomes" id="UP001159364">
    <property type="component" value="Linkage Group LG11"/>
</dbReference>
<accession>A0AAV8SH84</accession>
<dbReference type="Pfam" id="PF04720">
    <property type="entry name" value="PDDEXK_6"/>
    <property type="match status" value="1"/>
</dbReference>
<dbReference type="AlphaFoldDB" id="A0AAV8SH84"/>
<organism evidence="1 2">
    <name type="scientific">Erythroxylum novogranatense</name>
    <dbReference type="NCBI Taxonomy" id="1862640"/>
    <lineage>
        <taxon>Eukaryota</taxon>
        <taxon>Viridiplantae</taxon>
        <taxon>Streptophyta</taxon>
        <taxon>Embryophyta</taxon>
        <taxon>Tracheophyta</taxon>
        <taxon>Spermatophyta</taxon>
        <taxon>Magnoliopsida</taxon>
        <taxon>eudicotyledons</taxon>
        <taxon>Gunneridae</taxon>
        <taxon>Pentapetalae</taxon>
        <taxon>rosids</taxon>
        <taxon>fabids</taxon>
        <taxon>Malpighiales</taxon>
        <taxon>Erythroxylaceae</taxon>
        <taxon>Erythroxylum</taxon>
    </lineage>
</organism>
<sequence length="303" mass="34264">MARFKRVAAAFDEAARVRLCESSGSDYFSPGNSAHLSDLVNSFIERDYVNSDVVVNSDQRSRLENDNGKIDDSEMCWSDSDTKVMLENLFLSNYQDLDIREKIASEAKLACEEIGDRSSQGFKRALMSRLRDRGFDAGLCKSRWEKFGKHPAGDYEYVDVNVGGNRYIVEAYLAREFEIARSTIKYGVLLNVIPNVFVGKADELKQVVRLMCSAIRESMKSSGLHVPPWRRNGYMQAKWFGPYKRTTSQFSSKKGLQHEAFSGKISFGFEAFQRRVSSHCRGDIGNKIDLKVSQLTAAFNCNS</sequence>
<dbReference type="EMBL" id="JAIWQS010000011">
    <property type="protein sequence ID" value="KAJ8751626.1"/>
    <property type="molecule type" value="Genomic_DNA"/>
</dbReference>
<evidence type="ECO:0000313" key="1">
    <source>
        <dbReference type="EMBL" id="KAJ8751626.1"/>
    </source>
</evidence>